<gene>
    <name evidence="1" type="ORF">M9H77_36247</name>
</gene>
<dbReference type="EMBL" id="CM044708">
    <property type="protein sequence ID" value="KAI5650242.1"/>
    <property type="molecule type" value="Genomic_DNA"/>
</dbReference>
<protein>
    <submittedName>
        <fullName evidence="1">Uncharacterized protein</fullName>
    </submittedName>
</protein>
<sequence>MLNWLRRELGRMIIHYPNRNHNGIKVAFILVCLHFAARYCHREKVSFRTFSIHLCTYLKSFFRVTHPLQTICTWGKRDKSVNHSGPRGPFSKWLHRELSRFIRHRPDLYCSGSNMTFIVVHLG</sequence>
<keyword evidence="2" id="KW-1185">Reference proteome</keyword>
<proteinExistence type="predicted"/>
<name>A0ACB9ZR94_CATRO</name>
<evidence type="ECO:0000313" key="2">
    <source>
        <dbReference type="Proteomes" id="UP001060085"/>
    </source>
</evidence>
<organism evidence="1 2">
    <name type="scientific">Catharanthus roseus</name>
    <name type="common">Madagascar periwinkle</name>
    <name type="synonym">Vinca rosea</name>
    <dbReference type="NCBI Taxonomy" id="4058"/>
    <lineage>
        <taxon>Eukaryota</taxon>
        <taxon>Viridiplantae</taxon>
        <taxon>Streptophyta</taxon>
        <taxon>Embryophyta</taxon>
        <taxon>Tracheophyta</taxon>
        <taxon>Spermatophyta</taxon>
        <taxon>Magnoliopsida</taxon>
        <taxon>eudicotyledons</taxon>
        <taxon>Gunneridae</taxon>
        <taxon>Pentapetalae</taxon>
        <taxon>asterids</taxon>
        <taxon>lamiids</taxon>
        <taxon>Gentianales</taxon>
        <taxon>Apocynaceae</taxon>
        <taxon>Rauvolfioideae</taxon>
        <taxon>Vinceae</taxon>
        <taxon>Catharanthinae</taxon>
        <taxon>Catharanthus</taxon>
    </lineage>
</organism>
<evidence type="ECO:0000313" key="1">
    <source>
        <dbReference type="EMBL" id="KAI5650242.1"/>
    </source>
</evidence>
<accession>A0ACB9ZR94</accession>
<reference evidence="2" key="1">
    <citation type="journal article" date="2023" name="Nat. Plants">
        <title>Single-cell RNA sequencing provides a high-resolution roadmap for understanding the multicellular compartmentation of specialized metabolism.</title>
        <authorList>
            <person name="Sun S."/>
            <person name="Shen X."/>
            <person name="Li Y."/>
            <person name="Li Y."/>
            <person name="Wang S."/>
            <person name="Li R."/>
            <person name="Zhang H."/>
            <person name="Shen G."/>
            <person name="Guo B."/>
            <person name="Wei J."/>
            <person name="Xu J."/>
            <person name="St-Pierre B."/>
            <person name="Chen S."/>
            <person name="Sun C."/>
        </authorList>
    </citation>
    <scope>NUCLEOTIDE SEQUENCE [LARGE SCALE GENOMIC DNA]</scope>
</reference>
<dbReference type="Proteomes" id="UP001060085">
    <property type="component" value="Linkage Group LG08"/>
</dbReference>
<comment type="caution">
    <text evidence="1">The sequence shown here is derived from an EMBL/GenBank/DDBJ whole genome shotgun (WGS) entry which is preliminary data.</text>
</comment>